<reference evidence="9 10" key="1">
    <citation type="submission" date="2019-06" db="EMBL/GenBank/DDBJ databases">
        <title>Sequencing the genomes of 1000 actinobacteria strains.</title>
        <authorList>
            <person name="Klenk H.-P."/>
        </authorList>
    </citation>
    <scope>NUCLEOTIDE SEQUENCE [LARGE SCALE GENOMIC DNA]</scope>
    <source>
        <strain evidence="9 10">DSM 45015</strain>
    </source>
</reference>
<accession>A0A543NH87</accession>
<keyword evidence="6 7" id="KW-0472">Membrane</keyword>
<dbReference type="Proteomes" id="UP000317422">
    <property type="component" value="Unassembled WGS sequence"/>
</dbReference>
<evidence type="ECO:0000313" key="10">
    <source>
        <dbReference type="Proteomes" id="UP000317422"/>
    </source>
</evidence>
<dbReference type="InterPro" id="IPR020846">
    <property type="entry name" value="MFS_dom"/>
</dbReference>
<keyword evidence="10" id="KW-1185">Reference proteome</keyword>
<dbReference type="GO" id="GO:0005886">
    <property type="term" value="C:plasma membrane"/>
    <property type="evidence" value="ECO:0007669"/>
    <property type="project" value="UniProtKB-SubCell"/>
</dbReference>
<organism evidence="9 10">
    <name type="scientific">Haloactinospora alba</name>
    <dbReference type="NCBI Taxonomy" id="405555"/>
    <lineage>
        <taxon>Bacteria</taxon>
        <taxon>Bacillati</taxon>
        <taxon>Actinomycetota</taxon>
        <taxon>Actinomycetes</taxon>
        <taxon>Streptosporangiales</taxon>
        <taxon>Nocardiopsidaceae</taxon>
        <taxon>Haloactinospora</taxon>
    </lineage>
</organism>
<dbReference type="Gene3D" id="1.20.1720.10">
    <property type="entry name" value="Multidrug resistance protein D"/>
    <property type="match status" value="1"/>
</dbReference>
<feature type="transmembrane region" description="Helical" evidence="7">
    <location>
        <begin position="74"/>
        <end position="93"/>
    </location>
</feature>
<evidence type="ECO:0000256" key="5">
    <source>
        <dbReference type="ARBA" id="ARBA00022989"/>
    </source>
</evidence>
<feature type="transmembrane region" description="Helical" evidence="7">
    <location>
        <begin position="297"/>
        <end position="317"/>
    </location>
</feature>
<dbReference type="Gene3D" id="1.20.1250.20">
    <property type="entry name" value="MFS general substrate transporter like domains"/>
    <property type="match status" value="1"/>
</dbReference>
<name>A0A543NH87_9ACTN</name>
<feature type="transmembrane region" description="Helical" evidence="7">
    <location>
        <begin position="99"/>
        <end position="120"/>
    </location>
</feature>
<feature type="domain" description="Major facilitator superfamily (MFS) profile" evidence="8">
    <location>
        <begin position="8"/>
        <end position="446"/>
    </location>
</feature>
<evidence type="ECO:0000256" key="1">
    <source>
        <dbReference type="ARBA" id="ARBA00004651"/>
    </source>
</evidence>
<evidence type="ECO:0000256" key="4">
    <source>
        <dbReference type="ARBA" id="ARBA00022692"/>
    </source>
</evidence>
<feature type="transmembrane region" description="Helical" evidence="7">
    <location>
        <begin position="132"/>
        <end position="156"/>
    </location>
</feature>
<dbReference type="PANTHER" id="PTHR42718">
    <property type="entry name" value="MAJOR FACILITATOR SUPERFAMILY MULTIDRUG TRANSPORTER MFSC"/>
    <property type="match status" value="1"/>
</dbReference>
<dbReference type="PANTHER" id="PTHR42718:SF46">
    <property type="entry name" value="BLR6921 PROTEIN"/>
    <property type="match status" value="1"/>
</dbReference>
<dbReference type="CDD" id="cd17321">
    <property type="entry name" value="MFS_MMR_MDR_like"/>
    <property type="match status" value="1"/>
</dbReference>
<keyword evidence="4 7" id="KW-0812">Transmembrane</keyword>
<dbReference type="AlphaFoldDB" id="A0A543NH87"/>
<dbReference type="OrthoDB" id="3281800at2"/>
<protein>
    <submittedName>
        <fullName evidence="9">MFS transporter</fullName>
    </submittedName>
</protein>
<sequence>MESTPRRLVAGVVPGTLLNALNSSMIALALVPIERHYGTGLATATWLISGFYLAATVCLPLMGRLADRFGARRVFVAGLLLVCVTSAAAPLAPNIWFLVAARVLLAVGTSVAFPAAMAVFRATLAGGPPQAAMAAVATANSSSAAFGPVLGGLLVSTWGWQAIWLVNIPVTLLGIVLAFSLLPAVPARPPSSRSSLLAELDLPGIAAFVLALGSLVGFLLSLSQQPRWLFLPLTLLSGAAFLLRERRATTPFIDLAAIGGNRRLVGVFAQNTGVSVVFYMGFIGLPQWLQGARGKDAGLAGMIVLPLAGISVLVMPLVTRLLQTRGERVVLTSGSLLLLAGSTTLLLTDTSTPVWAVVTLAALLGLPNAFNNLGLQSLMYRAAPADHIGTASGLFQTFRFLGSITASAAIGVAFGTGVTDGGLHTMAVIMTVLSVGVAAANLLRRG</sequence>
<dbReference type="GO" id="GO:0022857">
    <property type="term" value="F:transmembrane transporter activity"/>
    <property type="evidence" value="ECO:0007669"/>
    <property type="project" value="InterPro"/>
</dbReference>
<dbReference type="SUPFAM" id="SSF103473">
    <property type="entry name" value="MFS general substrate transporter"/>
    <property type="match status" value="1"/>
</dbReference>
<evidence type="ECO:0000256" key="2">
    <source>
        <dbReference type="ARBA" id="ARBA00022448"/>
    </source>
</evidence>
<feature type="transmembrane region" description="Helical" evidence="7">
    <location>
        <begin position="264"/>
        <end position="285"/>
    </location>
</feature>
<keyword evidence="5 7" id="KW-1133">Transmembrane helix</keyword>
<feature type="transmembrane region" description="Helical" evidence="7">
    <location>
        <begin position="421"/>
        <end position="443"/>
    </location>
</feature>
<dbReference type="Pfam" id="PF07690">
    <property type="entry name" value="MFS_1"/>
    <property type="match status" value="1"/>
</dbReference>
<feature type="transmembrane region" description="Helical" evidence="7">
    <location>
        <begin position="196"/>
        <end position="220"/>
    </location>
</feature>
<proteinExistence type="predicted"/>
<feature type="transmembrane region" description="Helical" evidence="7">
    <location>
        <begin position="226"/>
        <end position="243"/>
    </location>
</feature>
<feature type="transmembrane region" description="Helical" evidence="7">
    <location>
        <begin position="39"/>
        <end position="62"/>
    </location>
</feature>
<evidence type="ECO:0000256" key="6">
    <source>
        <dbReference type="ARBA" id="ARBA00023136"/>
    </source>
</evidence>
<evidence type="ECO:0000313" key="9">
    <source>
        <dbReference type="EMBL" id="TQN31202.1"/>
    </source>
</evidence>
<gene>
    <name evidence="9" type="ORF">FHX37_1097</name>
</gene>
<keyword evidence="2" id="KW-0813">Transport</keyword>
<dbReference type="InterPro" id="IPR036259">
    <property type="entry name" value="MFS_trans_sf"/>
</dbReference>
<evidence type="ECO:0000259" key="8">
    <source>
        <dbReference type="PROSITE" id="PS50850"/>
    </source>
</evidence>
<dbReference type="EMBL" id="VFQC01000001">
    <property type="protein sequence ID" value="TQN31202.1"/>
    <property type="molecule type" value="Genomic_DNA"/>
</dbReference>
<feature type="transmembrane region" description="Helical" evidence="7">
    <location>
        <begin position="394"/>
        <end position="415"/>
    </location>
</feature>
<dbReference type="RefSeq" id="WP_141922447.1">
    <property type="nucleotide sequence ID" value="NZ_VFQC01000001.1"/>
</dbReference>
<keyword evidence="3" id="KW-1003">Cell membrane</keyword>
<feature type="transmembrane region" description="Helical" evidence="7">
    <location>
        <begin position="354"/>
        <end position="373"/>
    </location>
</feature>
<feature type="transmembrane region" description="Helical" evidence="7">
    <location>
        <begin position="329"/>
        <end position="348"/>
    </location>
</feature>
<evidence type="ECO:0000256" key="7">
    <source>
        <dbReference type="SAM" id="Phobius"/>
    </source>
</evidence>
<dbReference type="InterPro" id="IPR011701">
    <property type="entry name" value="MFS"/>
</dbReference>
<comment type="caution">
    <text evidence="9">The sequence shown here is derived from an EMBL/GenBank/DDBJ whole genome shotgun (WGS) entry which is preliminary data.</text>
</comment>
<comment type="subcellular location">
    <subcellularLocation>
        <location evidence="1">Cell membrane</location>
        <topology evidence="1">Multi-pass membrane protein</topology>
    </subcellularLocation>
</comment>
<feature type="transmembrane region" description="Helical" evidence="7">
    <location>
        <begin position="162"/>
        <end position="184"/>
    </location>
</feature>
<dbReference type="PROSITE" id="PS50850">
    <property type="entry name" value="MFS"/>
    <property type="match status" value="1"/>
</dbReference>
<evidence type="ECO:0000256" key="3">
    <source>
        <dbReference type="ARBA" id="ARBA00022475"/>
    </source>
</evidence>